<sequence>MWKTAPFPAEYVEHESMEQLLGDCARMVPHWTAACAVPQERRPVAFSSLHGVRVPVRSARLLDGMSEYGD</sequence>
<comment type="caution">
    <text evidence="1">The sequence shown here is derived from an EMBL/GenBank/DDBJ whole genome shotgun (WGS) entry which is preliminary data.</text>
</comment>
<organism evidence="1 2">
    <name type="scientific">Streptomyces smyrnaeus</name>
    <dbReference type="NCBI Taxonomy" id="1387713"/>
    <lineage>
        <taxon>Bacteria</taxon>
        <taxon>Bacillati</taxon>
        <taxon>Actinomycetota</taxon>
        <taxon>Actinomycetes</taxon>
        <taxon>Kitasatosporales</taxon>
        <taxon>Streptomycetaceae</taxon>
        <taxon>Streptomyces</taxon>
    </lineage>
</organism>
<dbReference type="Proteomes" id="UP000721954">
    <property type="component" value="Unassembled WGS sequence"/>
</dbReference>
<accession>A0ABS3Y5Z9</accession>
<dbReference type="RefSeq" id="WP_209214563.1">
    <property type="nucleotide sequence ID" value="NZ_JAFFZM010000033.1"/>
</dbReference>
<gene>
    <name evidence="1" type="ORF">JW613_33130</name>
</gene>
<proteinExistence type="predicted"/>
<evidence type="ECO:0000313" key="2">
    <source>
        <dbReference type="Proteomes" id="UP000721954"/>
    </source>
</evidence>
<protein>
    <submittedName>
        <fullName evidence="1">Uncharacterized protein</fullName>
    </submittedName>
</protein>
<dbReference type="GeneID" id="96263463"/>
<name>A0ABS3Y5Z9_9ACTN</name>
<evidence type="ECO:0000313" key="1">
    <source>
        <dbReference type="EMBL" id="MBO8203087.1"/>
    </source>
</evidence>
<keyword evidence="2" id="KW-1185">Reference proteome</keyword>
<dbReference type="EMBL" id="JAFFZM010000033">
    <property type="protein sequence ID" value="MBO8203087.1"/>
    <property type="molecule type" value="Genomic_DNA"/>
</dbReference>
<reference evidence="1 2" key="1">
    <citation type="submission" date="2021-02" db="EMBL/GenBank/DDBJ databases">
        <title>Streptomyces spirodelae sp. nov., isolated from duckweed.</title>
        <authorList>
            <person name="Saimee Y."/>
            <person name="Duangmal K."/>
        </authorList>
    </citation>
    <scope>NUCLEOTIDE SEQUENCE [LARGE SCALE GENOMIC DNA]</scope>
    <source>
        <strain evidence="1 2">DSM 42105</strain>
    </source>
</reference>